<evidence type="ECO:0000259" key="8">
    <source>
        <dbReference type="Pfam" id="PF00578"/>
    </source>
</evidence>
<dbReference type="Pfam" id="PF00578">
    <property type="entry name" value="AhpC-TSA"/>
    <property type="match status" value="1"/>
</dbReference>
<evidence type="ECO:0000256" key="1">
    <source>
        <dbReference type="ARBA" id="ARBA00003330"/>
    </source>
</evidence>
<dbReference type="Proteomes" id="UP001162891">
    <property type="component" value="Chromosome"/>
</dbReference>
<evidence type="ECO:0000256" key="5">
    <source>
        <dbReference type="ARBA" id="ARBA00023157"/>
    </source>
</evidence>
<sequence>MAVLGISKDSPDAQRKWKEKLELPFPLLSDPDAKVQKAWGAWGEKNMYGKTVEGTIRTTVLVGPDGKVEKVFPKVKVDGHVADVLGSL</sequence>
<evidence type="ECO:0000256" key="3">
    <source>
        <dbReference type="ARBA" id="ARBA00022862"/>
    </source>
</evidence>
<keyword evidence="4" id="KW-0560">Oxidoreductase</keyword>
<keyword evidence="5" id="KW-1015">Disulfide bond</keyword>
<dbReference type="EMBL" id="AP025591">
    <property type="protein sequence ID" value="BDG03860.1"/>
    <property type="molecule type" value="Genomic_DNA"/>
</dbReference>
<evidence type="ECO:0000313" key="10">
    <source>
        <dbReference type="Proteomes" id="UP001162891"/>
    </source>
</evidence>
<accession>A0ABM7WWH4</accession>
<organism evidence="9 10">
    <name type="scientific">Anaeromyxobacter oryzae</name>
    <dbReference type="NCBI Taxonomy" id="2918170"/>
    <lineage>
        <taxon>Bacteria</taxon>
        <taxon>Pseudomonadati</taxon>
        <taxon>Myxococcota</taxon>
        <taxon>Myxococcia</taxon>
        <taxon>Myxococcales</taxon>
        <taxon>Cystobacterineae</taxon>
        <taxon>Anaeromyxobacteraceae</taxon>
        <taxon>Anaeromyxobacter</taxon>
    </lineage>
</organism>
<dbReference type="Gene3D" id="3.40.30.10">
    <property type="entry name" value="Glutaredoxin"/>
    <property type="match status" value="1"/>
</dbReference>
<keyword evidence="3" id="KW-0049">Antioxidant</keyword>
<name>A0ABM7WWH4_9BACT</name>
<evidence type="ECO:0000313" key="9">
    <source>
        <dbReference type="EMBL" id="BDG03860.1"/>
    </source>
</evidence>
<evidence type="ECO:0000256" key="7">
    <source>
        <dbReference type="ARBA" id="ARBA00042639"/>
    </source>
</evidence>
<dbReference type="PANTHER" id="PTHR42801">
    <property type="entry name" value="THIOREDOXIN-DEPENDENT PEROXIDE REDUCTASE"/>
    <property type="match status" value="1"/>
</dbReference>
<gene>
    <name evidence="9" type="ORF">AMOR_28560</name>
</gene>
<dbReference type="PANTHER" id="PTHR42801:SF4">
    <property type="entry name" value="AHPC_TSA FAMILY PROTEIN"/>
    <property type="match status" value="1"/>
</dbReference>
<reference evidence="10" key="1">
    <citation type="journal article" date="2022" name="Int. J. Syst. Evol. Microbiol.">
        <title>Anaeromyxobacter oryzae sp. nov., Anaeromyxobacter diazotrophicus sp. nov. and Anaeromyxobacter paludicola sp. nov., isolated from paddy soils.</title>
        <authorList>
            <person name="Itoh H."/>
            <person name="Xu Z."/>
            <person name="Mise K."/>
            <person name="Masuda Y."/>
            <person name="Ushijima N."/>
            <person name="Hayakawa C."/>
            <person name="Shiratori Y."/>
            <person name="Senoo K."/>
        </authorList>
    </citation>
    <scope>NUCLEOTIDE SEQUENCE [LARGE SCALE GENOMIC DNA]</scope>
    <source>
        <strain evidence="10">Red232</strain>
    </source>
</reference>
<proteinExistence type="predicted"/>
<comment type="function">
    <text evidence="1">Thiol-specific peroxidase that catalyzes the reduction of hydrogen peroxide and organic hydroperoxides to water and alcohols, respectively. Plays a role in cell protection against oxidative stress by detoxifying peroxides and as sensor of hydrogen peroxide-mediated signaling events.</text>
</comment>
<keyword evidence="6" id="KW-0676">Redox-active center</keyword>
<protein>
    <recommendedName>
        <fullName evidence="7">Thioredoxin-dependent peroxiredoxin Bcp</fullName>
    </recommendedName>
</protein>
<keyword evidence="2" id="KW-0575">Peroxidase</keyword>
<evidence type="ECO:0000256" key="6">
    <source>
        <dbReference type="ARBA" id="ARBA00023284"/>
    </source>
</evidence>
<dbReference type="InterPro" id="IPR036249">
    <property type="entry name" value="Thioredoxin-like_sf"/>
</dbReference>
<evidence type="ECO:0000256" key="2">
    <source>
        <dbReference type="ARBA" id="ARBA00022559"/>
    </source>
</evidence>
<keyword evidence="10" id="KW-1185">Reference proteome</keyword>
<dbReference type="CDD" id="cd03017">
    <property type="entry name" value="PRX_BCP"/>
    <property type="match status" value="1"/>
</dbReference>
<dbReference type="SUPFAM" id="SSF52833">
    <property type="entry name" value="Thioredoxin-like"/>
    <property type="match status" value="1"/>
</dbReference>
<dbReference type="InterPro" id="IPR000866">
    <property type="entry name" value="AhpC/TSA"/>
</dbReference>
<dbReference type="InterPro" id="IPR050924">
    <property type="entry name" value="Peroxiredoxin_BCP/PrxQ"/>
</dbReference>
<evidence type="ECO:0000256" key="4">
    <source>
        <dbReference type="ARBA" id="ARBA00023002"/>
    </source>
</evidence>
<feature type="domain" description="Alkyl hydroperoxide reductase subunit C/ Thiol specific antioxidant" evidence="8">
    <location>
        <begin position="2"/>
        <end position="70"/>
    </location>
</feature>